<reference evidence="1" key="1">
    <citation type="submission" date="2018-10" db="EMBL/GenBank/DDBJ databases">
        <title>Effector identification in a new, highly contiguous assembly of the strawberry crown rot pathogen Phytophthora cactorum.</title>
        <authorList>
            <person name="Armitage A.D."/>
            <person name="Nellist C.F."/>
            <person name="Bates H."/>
            <person name="Vickerstaff R.J."/>
            <person name="Harrison R.J."/>
        </authorList>
    </citation>
    <scope>NUCLEOTIDE SEQUENCE</scope>
    <source>
        <strain evidence="1">15-7</strain>
    </source>
</reference>
<name>A0A8T0YV56_9STRA</name>
<organism evidence="1 2">
    <name type="scientific">Phytophthora cactorum</name>
    <dbReference type="NCBI Taxonomy" id="29920"/>
    <lineage>
        <taxon>Eukaryota</taxon>
        <taxon>Sar</taxon>
        <taxon>Stramenopiles</taxon>
        <taxon>Oomycota</taxon>
        <taxon>Peronosporomycetes</taxon>
        <taxon>Peronosporales</taxon>
        <taxon>Peronosporaceae</taxon>
        <taxon>Phytophthora</taxon>
    </lineage>
</organism>
<dbReference type="Proteomes" id="UP000735874">
    <property type="component" value="Unassembled WGS sequence"/>
</dbReference>
<dbReference type="AlphaFoldDB" id="A0A8T0YV56"/>
<evidence type="ECO:0000313" key="2">
    <source>
        <dbReference type="Proteomes" id="UP000735874"/>
    </source>
</evidence>
<evidence type="ECO:0000313" key="1">
    <source>
        <dbReference type="EMBL" id="KAG2852744.1"/>
    </source>
</evidence>
<protein>
    <submittedName>
        <fullName evidence="1">Uncharacterized protein</fullName>
    </submittedName>
</protein>
<gene>
    <name evidence="1" type="ORF">PC113_g14772</name>
</gene>
<dbReference type="EMBL" id="RCMG01000522">
    <property type="protein sequence ID" value="KAG2852744.1"/>
    <property type="molecule type" value="Genomic_DNA"/>
</dbReference>
<sequence>MQSVTKLSSLSGASDTLCASYVRVVSAVTLDRIYQLLAPCWGFSVVGCELGILDIRIRMYWTLSLGR</sequence>
<comment type="caution">
    <text evidence="1">The sequence shown here is derived from an EMBL/GenBank/DDBJ whole genome shotgun (WGS) entry which is preliminary data.</text>
</comment>
<proteinExistence type="predicted"/>
<accession>A0A8T0YV56</accession>